<organism evidence="3 4">
    <name type="scientific">Favolaschia claudopus</name>
    <dbReference type="NCBI Taxonomy" id="2862362"/>
    <lineage>
        <taxon>Eukaryota</taxon>
        <taxon>Fungi</taxon>
        <taxon>Dikarya</taxon>
        <taxon>Basidiomycota</taxon>
        <taxon>Agaricomycotina</taxon>
        <taxon>Agaricomycetes</taxon>
        <taxon>Agaricomycetidae</taxon>
        <taxon>Agaricales</taxon>
        <taxon>Marasmiineae</taxon>
        <taxon>Mycenaceae</taxon>
        <taxon>Favolaschia</taxon>
    </lineage>
</organism>
<name>A0AAW0CU16_9AGAR</name>
<keyword evidence="2" id="KW-0732">Signal</keyword>
<comment type="caution">
    <text evidence="3">The sequence shown here is derived from an EMBL/GenBank/DDBJ whole genome shotgun (WGS) entry which is preliminary data.</text>
</comment>
<accession>A0AAW0CU16</accession>
<feature type="compositionally biased region" description="Polar residues" evidence="1">
    <location>
        <begin position="78"/>
        <end position="90"/>
    </location>
</feature>
<feature type="chain" id="PRO_5043631509" evidence="2">
    <location>
        <begin position="26"/>
        <end position="113"/>
    </location>
</feature>
<feature type="compositionally biased region" description="Basic and acidic residues" evidence="1">
    <location>
        <begin position="53"/>
        <end position="75"/>
    </location>
</feature>
<protein>
    <submittedName>
        <fullName evidence="3">Uncharacterized protein</fullName>
    </submittedName>
</protein>
<gene>
    <name evidence="3" type="ORF">R3P38DRAFT_316227</name>
</gene>
<evidence type="ECO:0000256" key="1">
    <source>
        <dbReference type="SAM" id="MobiDB-lite"/>
    </source>
</evidence>
<evidence type="ECO:0000256" key="2">
    <source>
        <dbReference type="SAM" id="SignalP"/>
    </source>
</evidence>
<sequence length="113" mass="11484">MSGEDAAGACCGICLLCGFGALTNWCNTTACGGRGGSGGPSTGCCGSCCSKSFNEDSMDRWDKDRAEIRETKPAEEQPTPTEPMSISNSGPGPENGKVEPGAHPAVLQPGVQT</sequence>
<evidence type="ECO:0000313" key="3">
    <source>
        <dbReference type="EMBL" id="KAK7042429.1"/>
    </source>
</evidence>
<reference evidence="3 4" key="1">
    <citation type="journal article" date="2024" name="J Genomics">
        <title>Draft genome sequencing and assembly of Favolaschia claudopus CIRM-BRFM 2984 isolated from oak limbs.</title>
        <authorList>
            <person name="Navarro D."/>
            <person name="Drula E."/>
            <person name="Chaduli D."/>
            <person name="Cazenave R."/>
            <person name="Ahrendt S."/>
            <person name="Wang J."/>
            <person name="Lipzen A."/>
            <person name="Daum C."/>
            <person name="Barry K."/>
            <person name="Grigoriev I.V."/>
            <person name="Favel A."/>
            <person name="Rosso M.N."/>
            <person name="Martin F."/>
        </authorList>
    </citation>
    <scope>NUCLEOTIDE SEQUENCE [LARGE SCALE GENOMIC DNA]</scope>
    <source>
        <strain evidence="3 4">CIRM-BRFM 2984</strain>
    </source>
</reference>
<dbReference type="Proteomes" id="UP001362999">
    <property type="component" value="Unassembled WGS sequence"/>
</dbReference>
<evidence type="ECO:0000313" key="4">
    <source>
        <dbReference type="Proteomes" id="UP001362999"/>
    </source>
</evidence>
<proteinExistence type="predicted"/>
<keyword evidence="4" id="KW-1185">Reference proteome</keyword>
<feature type="signal peptide" evidence="2">
    <location>
        <begin position="1"/>
        <end position="25"/>
    </location>
</feature>
<dbReference type="AlphaFoldDB" id="A0AAW0CU16"/>
<feature type="region of interest" description="Disordered" evidence="1">
    <location>
        <begin position="52"/>
        <end position="113"/>
    </location>
</feature>
<dbReference type="EMBL" id="JAWWNJ010000013">
    <property type="protein sequence ID" value="KAK7042429.1"/>
    <property type="molecule type" value="Genomic_DNA"/>
</dbReference>